<accession>A0A1H3FKJ7</accession>
<dbReference type="EMBL" id="FNNP01000016">
    <property type="protein sequence ID" value="SDX91526.1"/>
    <property type="molecule type" value="Genomic_DNA"/>
</dbReference>
<proteinExistence type="predicted"/>
<dbReference type="InterPro" id="IPR029058">
    <property type="entry name" value="AB_hydrolase_fold"/>
</dbReference>
<dbReference type="RefSeq" id="WP_074739424.1">
    <property type="nucleotide sequence ID" value="NZ_FNNP01000016.1"/>
</dbReference>
<dbReference type="Proteomes" id="UP000183400">
    <property type="component" value="Unassembled WGS sequence"/>
</dbReference>
<dbReference type="OrthoDB" id="63241at2"/>
<keyword evidence="1" id="KW-0732">Signal</keyword>
<dbReference type="AlphaFoldDB" id="A0A1H3FKJ7"/>
<gene>
    <name evidence="2" type="ORF">SAMN05444358_1165</name>
</gene>
<dbReference type="STRING" id="985054.SAMN05444358_1165"/>
<sequence>MKFLLTPLTVALLLCIPAQAEIVRFQASDGVVVTADFKTPDANAKTVIDLYHMAGASRGEYLNIAERLNGLGYATLAVDQRSGGQFNGVQNETVATAGGGIEFVDAIPDLVVASEWARETAGAQKVGVLGSSYSAGLVLVLAAKDRNFADAVMSFSPGEYYGSGDYVAREVGKIAVPVFLTAARNETGLWTPLQAMITSPVIGFIPNGSGRHGSSALDSGDSAEYWAALEGFLAQHLSP</sequence>
<evidence type="ECO:0000313" key="2">
    <source>
        <dbReference type="EMBL" id="SDX91526.1"/>
    </source>
</evidence>
<keyword evidence="3" id="KW-1185">Reference proteome</keyword>
<organism evidence="2 3">
    <name type="scientific">Ruegeria halocynthiae</name>
    <dbReference type="NCBI Taxonomy" id="985054"/>
    <lineage>
        <taxon>Bacteria</taxon>
        <taxon>Pseudomonadati</taxon>
        <taxon>Pseudomonadota</taxon>
        <taxon>Alphaproteobacteria</taxon>
        <taxon>Rhodobacterales</taxon>
        <taxon>Roseobacteraceae</taxon>
        <taxon>Ruegeria</taxon>
    </lineage>
</organism>
<reference evidence="3" key="1">
    <citation type="submission" date="2016-10" db="EMBL/GenBank/DDBJ databases">
        <authorList>
            <person name="Varghese N."/>
            <person name="Submissions S."/>
        </authorList>
    </citation>
    <scope>NUCLEOTIDE SEQUENCE [LARGE SCALE GENOMIC DNA]</scope>
    <source>
        <strain evidence="3">DSM 27839</strain>
    </source>
</reference>
<dbReference type="SUPFAM" id="SSF53474">
    <property type="entry name" value="alpha/beta-Hydrolases"/>
    <property type="match status" value="1"/>
</dbReference>
<protein>
    <submittedName>
        <fullName evidence="2">Dienelactone hydrolase</fullName>
    </submittedName>
</protein>
<feature type="chain" id="PRO_5010281740" evidence="1">
    <location>
        <begin position="21"/>
        <end position="239"/>
    </location>
</feature>
<feature type="signal peptide" evidence="1">
    <location>
        <begin position="1"/>
        <end position="20"/>
    </location>
</feature>
<keyword evidence="2" id="KW-0378">Hydrolase</keyword>
<evidence type="ECO:0000313" key="3">
    <source>
        <dbReference type="Proteomes" id="UP000183400"/>
    </source>
</evidence>
<name>A0A1H3FKJ7_9RHOB</name>
<dbReference type="GO" id="GO:0016787">
    <property type="term" value="F:hydrolase activity"/>
    <property type="evidence" value="ECO:0007669"/>
    <property type="project" value="UniProtKB-KW"/>
</dbReference>
<dbReference type="Gene3D" id="3.40.50.1820">
    <property type="entry name" value="alpha/beta hydrolase"/>
    <property type="match status" value="1"/>
</dbReference>
<evidence type="ECO:0000256" key="1">
    <source>
        <dbReference type="SAM" id="SignalP"/>
    </source>
</evidence>